<protein>
    <submittedName>
        <fullName evidence="1">IPRI protein</fullName>
    </submittedName>
</protein>
<feature type="non-terminal residue" evidence="1">
    <location>
        <position position="163"/>
    </location>
</feature>
<accession>A0A7K9C4B1</accession>
<dbReference type="Proteomes" id="UP000574528">
    <property type="component" value="Unassembled WGS sequence"/>
</dbReference>
<feature type="non-terminal residue" evidence="1">
    <location>
        <position position="1"/>
    </location>
</feature>
<dbReference type="PANTHER" id="PTHR10656">
    <property type="entry name" value="CELL FATE DETERMINING PROTEIN MAB21-RELATED"/>
    <property type="match status" value="1"/>
</dbReference>
<dbReference type="GO" id="GO:0016020">
    <property type="term" value="C:membrane"/>
    <property type="evidence" value="ECO:0007669"/>
    <property type="project" value="TreeGrafter"/>
</dbReference>
<reference evidence="1 2" key="1">
    <citation type="submission" date="2019-09" db="EMBL/GenBank/DDBJ databases">
        <title>Bird 10,000 Genomes (B10K) Project - Family phase.</title>
        <authorList>
            <person name="Zhang G."/>
        </authorList>
    </citation>
    <scope>NUCLEOTIDE SEQUENCE [LARGE SCALE GENOMIC DNA]</scope>
    <source>
        <strain evidence="1">B10K-DU-001-24</strain>
        <tissue evidence="1">Muscle</tissue>
    </source>
</reference>
<proteinExistence type="predicted"/>
<comment type="caution">
    <text evidence="1">The sequence shown here is derived from an EMBL/GenBank/DDBJ whole genome shotgun (WGS) entry which is preliminary data.</text>
</comment>
<dbReference type="EMBL" id="VWZI01012486">
    <property type="protein sequence ID" value="NXG47473.1"/>
    <property type="molecule type" value="Genomic_DNA"/>
</dbReference>
<dbReference type="OrthoDB" id="9034619at2759"/>
<gene>
    <name evidence="1" type="primary">Itprip_1</name>
    <name evidence="1" type="ORF">PSIHAE_R15316</name>
</gene>
<evidence type="ECO:0000313" key="2">
    <source>
        <dbReference type="Proteomes" id="UP000574528"/>
    </source>
</evidence>
<evidence type="ECO:0000313" key="1">
    <source>
        <dbReference type="EMBL" id="NXG47473.1"/>
    </source>
</evidence>
<dbReference type="Gene3D" id="1.10.1410.40">
    <property type="match status" value="1"/>
</dbReference>
<name>A0A7K9C4B1_9PICI</name>
<keyword evidence="2" id="KW-1185">Reference proteome</keyword>
<dbReference type="PANTHER" id="PTHR10656:SF40">
    <property type="entry name" value="INOSITOL 1,4,5-TRISPHOSPHATE RECEPTOR-INTERACTING PROTEIN-LIKE 1"/>
    <property type="match status" value="1"/>
</dbReference>
<dbReference type="AlphaFoldDB" id="A0A7K9C4B1"/>
<dbReference type="InterPro" id="IPR026250">
    <property type="entry name" value="ITPRIP-like"/>
</dbReference>
<dbReference type="PRINTS" id="PR02107">
    <property type="entry name" value="INOS145TPRIP"/>
</dbReference>
<sequence length="163" mass="18489">TAEDTNTPSTMWTKSYLVAERKFFSHMAGQVPHGSFHLKCLHLCASVLEGTDFTPYIFTTVVMHLLNIKPVSGRCRWECILRLADILGYLQCCLEQKRLDSSFFGNAEVPQETILPPDFQTSEPHNLLQHVVQSPAAQALSQFKEIQEELMNRLYNGGHSHRA</sequence>
<organism evidence="1 2">
    <name type="scientific">Psilopogon haemacephalus</name>
    <name type="common">coppersmith barbet</name>
    <dbReference type="NCBI Taxonomy" id="2585815"/>
    <lineage>
        <taxon>Eukaryota</taxon>
        <taxon>Metazoa</taxon>
        <taxon>Chordata</taxon>
        <taxon>Craniata</taxon>
        <taxon>Vertebrata</taxon>
        <taxon>Euteleostomi</taxon>
        <taxon>Archelosauria</taxon>
        <taxon>Archosauria</taxon>
        <taxon>Dinosauria</taxon>
        <taxon>Saurischia</taxon>
        <taxon>Theropoda</taxon>
        <taxon>Coelurosauria</taxon>
        <taxon>Aves</taxon>
        <taxon>Neognathae</taxon>
        <taxon>Neoaves</taxon>
        <taxon>Telluraves</taxon>
        <taxon>Coraciimorphae</taxon>
        <taxon>Piciformes</taxon>
        <taxon>Megalaimidae</taxon>
        <taxon>Psilopogon</taxon>
    </lineage>
</organism>